<dbReference type="Proteomes" id="UP001152797">
    <property type="component" value="Unassembled WGS sequence"/>
</dbReference>
<protein>
    <submittedName>
        <fullName evidence="1">Uncharacterized protein</fullName>
    </submittedName>
</protein>
<dbReference type="AlphaFoldDB" id="A0A9P1GRK9"/>
<dbReference type="EMBL" id="CAMXCT030006756">
    <property type="protein sequence ID" value="CAL4806853.1"/>
    <property type="molecule type" value="Genomic_DNA"/>
</dbReference>
<sequence length="75" mass="8186">MTCLIAAPVLGVGLHGLLAVCRRRGWLTFARDPPRGVEELLAMQTPMTGCHHHEVAGFFPEPFDLPAAAEEPEHL</sequence>
<comment type="caution">
    <text evidence="1">The sequence shown here is derived from an EMBL/GenBank/DDBJ whole genome shotgun (WGS) entry which is preliminary data.</text>
</comment>
<name>A0A9P1GRK9_9DINO</name>
<proteinExistence type="predicted"/>
<evidence type="ECO:0000313" key="2">
    <source>
        <dbReference type="EMBL" id="CAL4806853.1"/>
    </source>
</evidence>
<gene>
    <name evidence="1" type="ORF">C1SCF055_LOCUS44036</name>
</gene>
<dbReference type="EMBL" id="CAMXCT020006756">
    <property type="protein sequence ID" value="CAL1172916.1"/>
    <property type="molecule type" value="Genomic_DNA"/>
</dbReference>
<reference evidence="2 3" key="2">
    <citation type="submission" date="2024-05" db="EMBL/GenBank/DDBJ databases">
        <authorList>
            <person name="Chen Y."/>
            <person name="Shah S."/>
            <person name="Dougan E. K."/>
            <person name="Thang M."/>
            <person name="Chan C."/>
        </authorList>
    </citation>
    <scope>NUCLEOTIDE SEQUENCE [LARGE SCALE GENOMIC DNA]</scope>
</reference>
<reference evidence="1" key="1">
    <citation type="submission" date="2022-10" db="EMBL/GenBank/DDBJ databases">
        <authorList>
            <person name="Chen Y."/>
            <person name="Dougan E. K."/>
            <person name="Chan C."/>
            <person name="Rhodes N."/>
            <person name="Thang M."/>
        </authorList>
    </citation>
    <scope>NUCLEOTIDE SEQUENCE</scope>
</reference>
<accession>A0A9P1GRK9</accession>
<evidence type="ECO:0000313" key="1">
    <source>
        <dbReference type="EMBL" id="CAI4019541.1"/>
    </source>
</evidence>
<dbReference type="EMBL" id="CAMXCT010006756">
    <property type="protein sequence ID" value="CAI4019541.1"/>
    <property type="molecule type" value="Genomic_DNA"/>
</dbReference>
<organism evidence="1">
    <name type="scientific">Cladocopium goreaui</name>
    <dbReference type="NCBI Taxonomy" id="2562237"/>
    <lineage>
        <taxon>Eukaryota</taxon>
        <taxon>Sar</taxon>
        <taxon>Alveolata</taxon>
        <taxon>Dinophyceae</taxon>
        <taxon>Suessiales</taxon>
        <taxon>Symbiodiniaceae</taxon>
        <taxon>Cladocopium</taxon>
    </lineage>
</organism>
<evidence type="ECO:0000313" key="3">
    <source>
        <dbReference type="Proteomes" id="UP001152797"/>
    </source>
</evidence>
<keyword evidence="3" id="KW-1185">Reference proteome</keyword>